<dbReference type="EMBL" id="LT670844">
    <property type="protein sequence ID" value="SHJ27008.1"/>
    <property type="molecule type" value="Genomic_DNA"/>
</dbReference>
<dbReference type="Pfam" id="PF00903">
    <property type="entry name" value="Glyoxalase"/>
    <property type="match status" value="2"/>
</dbReference>
<dbReference type="RefSeq" id="WP_079536106.1">
    <property type="nucleotide sequence ID" value="NZ_LT670844.1"/>
</dbReference>
<feature type="domain" description="VOC" evidence="1">
    <location>
        <begin position="7"/>
        <end position="123"/>
    </location>
</feature>
<feature type="domain" description="VOC" evidence="1">
    <location>
        <begin position="139"/>
        <end position="253"/>
    </location>
</feature>
<dbReference type="OrthoDB" id="9793039at2"/>
<dbReference type="PANTHER" id="PTHR33993:SF14">
    <property type="entry name" value="GB|AAF24581.1"/>
    <property type="match status" value="1"/>
</dbReference>
<dbReference type="InterPro" id="IPR052164">
    <property type="entry name" value="Anthracycline_SecMetBiosynth"/>
</dbReference>
<dbReference type="InterPro" id="IPR029068">
    <property type="entry name" value="Glyas_Bleomycin-R_OHBP_Dase"/>
</dbReference>
<dbReference type="CDD" id="cd07247">
    <property type="entry name" value="SgaA_N_like"/>
    <property type="match status" value="2"/>
</dbReference>
<sequence length="294" mass="31746">MVGHHGHFVWYELLTTDIAGAKAFYGEVVGWGARDASTPDLAYTLFSAGEAPVSGLMELPEEAIKMGATPRWVGYVAVDDVDETADRIRHLGGAVYVPPTDTNVGRISVVADPQTATLALINGLKLRTSQPAEFDKPGRVGWHELAAADWKKALAFYGELFGWQQTDDETPRLDSYRLFSADGQTIGGMSTKHPKVPVPFWLYYFNVGDIDVSAERVKSGGGLIFQGPTEVPGGNWIARCVDPQGAMFALQGLRSQANVGRTPAAEVPASELGWSAEWDGISSKGRLVVPKPKD</sequence>
<name>A0A1M6HXZ1_9BRAD</name>
<proteinExistence type="predicted"/>
<dbReference type="InterPro" id="IPR037523">
    <property type="entry name" value="VOC_core"/>
</dbReference>
<evidence type="ECO:0000313" key="3">
    <source>
        <dbReference type="Proteomes" id="UP000189935"/>
    </source>
</evidence>
<dbReference type="AlphaFoldDB" id="A0A1M6HXZ1"/>
<dbReference type="Gene3D" id="3.10.180.10">
    <property type="entry name" value="2,3-Dihydroxybiphenyl 1,2-Dioxygenase, domain 1"/>
    <property type="match status" value="2"/>
</dbReference>
<reference evidence="2 3" key="1">
    <citation type="submission" date="2016-11" db="EMBL/GenBank/DDBJ databases">
        <authorList>
            <person name="Jaros S."/>
            <person name="Januszkiewicz K."/>
            <person name="Wedrychowicz H."/>
        </authorList>
    </citation>
    <scope>NUCLEOTIDE SEQUENCE [LARGE SCALE GENOMIC DNA]</scope>
    <source>
        <strain evidence="2 3">GAS499</strain>
    </source>
</reference>
<dbReference type="InterPro" id="IPR004360">
    <property type="entry name" value="Glyas_Fos-R_dOase_dom"/>
</dbReference>
<dbReference type="PANTHER" id="PTHR33993">
    <property type="entry name" value="GLYOXALASE-RELATED"/>
    <property type="match status" value="1"/>
</dbReference>
<protein>
    <recommendedName>
        <fullName evidence="1">VOC domain-containing protein</fullName>
    </recommendedName>
</protein>
<accession>A0A1M6HXZ1</accession>
<evidence type="ECO:0000313" key="2">
    <source>
        <dbReference type="EMBL" id="SHJ27008.1"/>
    </source>
</evidence>
<dbReference type="PROSITE" id="PS51819">
    <property type="entry name" value="VOC"/>
    <property type="match status" value="2"/>
</dbReference>
<evidence type="ECO:0000259" key="1">
    <source>
        <dbReference type="PROSITE" id="PS51819"/>
    </source>
</evidence>
<gene>
    <name evidence="2" type="ORF">SAMN05444159_0148</name>
</gene>
<dbReference type="SUPFAM" id="SSF54593">
    <property type="entry name" value="Glyoxalase/Bleomycin resistance protein/Dihydroxybiphenyl dioxygenase"/>
    <property type="match status" value="2"/>
</dbReference>
<organism evidence="2 3">
    <name type="scientific">Bradyrhizobium lablabi</name>
    <dbReference type="NCBI Taxonomy" id="722472"/>
    <lineage>
        <taxon>Bacteria</taxon>
        <taxon>Pseudomonadati</taxon>
        <taxon>Pseudomonadota</taxon>
        <taxon>Alphaproteobacteria</taxon>
        <taxon>Hyphomicrobiales</taxon>
        <taxon>Nitrobacteraceae</taxon>
        <taxon>Bradyrhizobium</taxon>
    </lineage>
</organism>
<dbReference type="Proteomes" id="UP000189935">
    <property type="component" value="Chromosome I"/>
</dbReference>